<proteinExistence type="inferred from homology"/>
<gene>
    <name evidence="3" type="ORF">HYZ11_18175</name>
</gene>
<dbReference type="Proteomes" id="UP000782312">
    <property type="component" value="Unassembled WGS sequence"/>
</dbReference>
<evidence type="ECO:0000313" key="3">
    <source>
        <dbReference type="EMBL" id="MBI3129539.1"/>
    </source>
</evidence>
<organism evidence="3 4">
    <name type="scientific">Tectimicrobiota bacterium</name>
    <dbReference type="NCBI Taxonomy" id="2528274"/>
    <lineage>
        <taxon>Bacteria</taxon>
        <taxon>Pseudomonadati</taxon>
        <taxon>Nitrospinota/Tectimicrobiota group</taxon>
        <taxon>Candidatus Tectimicrobiota</taxon>
    </lineage>
</organism>
<dbReference type="Pfam" id="PF12850">
    <property type="entry name" value="Metallophos_2"/>
    <property type="match status" value="1"/>
</dbReference>
<dbReference type="InterPro" id="IPR011152">
    <property type="entry name" value="Pesterase_MJ0912"/>
</dbReference>
<dbReference type="EMBL" id="JACPUR010000041">
    <property type="protein sequence ID" value="MBI3129539.1"/>
    <property type="molecule type" value="Genomic_DNA"/>
</dbReference>
<dbReference type="Gene3D" id="3.60.21.10">
    <property type="match status" value="1"/>
</dbReference>
<feature type="domain" description="Calcineurin-like phosphoesterase" evidence="2">
    <location>
        <begin position="35"/>
        <end position="197"/>
    </location>
</feature>
<reference evidence="3" key="1">
    <citation type="submission" date="2020-07" db="EMBL/GenBank/DDBJ databases">
        <title>Huge and variable diversity of episymbiotic CPR bacteria and DPANN archaea in groundwater ecosystems.</title>
        <authorList>
            <person name="He C.Y."/>
            <person name="Keren R."/>
            <person name="Whittaker M."/>
            <person name="Farag I.F."/>
            <person name="Doudna J."/>
            <person name="Cate J.H.D."/>
            <person name="Banfield J.F."/>
        </authorList>
    </citation>
    <scope>NUCLEOTIDE SEQUENCE</scope>
    <source>
        <strain evidence="3">NC_groundwater_763_Ag_S-0.2um_68_21</strain>
    </source>
</reference>
<comment type="caution">
    <text evidence="3">The sequence shown here is derived from an EMBL/GenBank/DDBJ whole genome shotgun (WGS) entry which is preliminary data.</text>
</comment>
<dbReference type="InterPro" id="IPR024654">
    <property type="entry name" value="Calcineurin-like_PHP_lpxH"/>
</dbReference>
<evidence type="ECO:0000313" key="4">
    <source>
        <dbReference type="Proteomes" id="UP000782312"/>
    </source>
</evidence>
<dbReference type="SUPFAM" id="SSF56300">
    <property type="entry name" value="Metallo-dependent phosphatases"/>
    <property type="match status" value="1"/>
</dbReference>
<name>A0A932I198_UNCTE</name>
<evidence type="ECO:0000259" key="2">
    <source>
        <dbReference type="Pfam" id="PF12850"/>
    </source>
</evidence>
<dbReference type="InterPro" id="IPR029052">
    <property type="entry name" value="Metallo-depent_PP-like"/>
</dbReference>
<evidence type="ECO:0000256" key="1">
    <source>
        <dbReference type="ARBA" id="ARBA00008950"/>
    </source>
</evidence>
<comment type="similarity">
    <text evidence="1">Belongs to the metallophosphoesterase superfamily. YfcE family.</text>
</comment>
<dbReference type="CDD" id="cd00838">
    <property type="entry name" value="MPP_superfamily"/>
    <property type="match status" value="1"/>
</dbReference>
<dbReference type="AlphaFoldDB" id="A0A932I198"/>
<protein>
    <submittedName>
        <fullName evidence="3">Metallophosphoesterase family protein</fullName>
    </submittedName>
</protein>
<sequence>MALPVLVFGGPYGNYQAVSRLKETADALGIPGSRTICTGDTVAYCAQPNETVAAIREWGTHVISGNVEIQLAAEKDDCGCNFQKGSVCDSLSQHWYAYVRSRLRKEHIHWMGALPRSLEFTSKGRRFAVVHGTRSETARYVFRSTEWDVKHREIELAGADVVIGGHCGLPFIHAENGKVWANAGAIGMPANDGTPRVWALLVSAAGGELRLRTFPVDYDFQEASGRMTGEGLPKSYAETLISGLWPGCEILPPEETGRRGIPLEPADVTLSIA</sequence>
<accession>A0A932I198</accession>
<dbReference type="PIRSF" id="PIRSF000883">
    <property type="entry name" value="Pesterase_MJ0912"/>
    <property type="match status" value="1"/>
</dbReference>